<feature type="domain" description="Disease resistance protein winged helix" evidence="9">
    <location>
        <begin position="430"/>
        <end position="497"/>
    </location>
</feature>
<dbReference type="InterPro" id="IPR032675">
    <property type="entry name" value="LRR_dom_sf"/>
</dbReference>
<reference evidence="11" key="1">
    <citation type="submission" date="2020-12" db="EMBL/GenBank/DDBJ databases">
        <title>WGS assembly of Carya illinoinensis cv. Pawnee.</title>
        <authorList>
            <person name="Platts A."/>
            <person name="Shu S."/>
            <person name="Wright S."/>
            <person name="Barry K."/>
            <person name="Edger P."/>
            <person name="Pires J.C."/>
            <person name="Schmutz J."/>
        </authorList>
    </citation>
    <scope>NUCLEOTIDE SEQUENCE</scope>
    <source>
        <tissue evidence="11">Leaf</tissue>
    </source>
</reference>
<dbReference type="PANTHER" id="PTHR36766">
    <property type="entry name" value="PLANT BROAD-SPECTRUM MILDEW RESISTANCE PROTEIN RPW8"/>
    <property type="match status" value="1"/>
</dbReference>
<evidence type="ECO:0000256" key="6">
    <source>
        <dbReference type="SAM" id="SignalP"/>
    </source>
</evidence>
<dbReference type="Gene3D" id="1.10.8.430">
    <property type="entry name" value="Helical domain of apoptotic protease-activating factors"/>
    <property type="match status" value="1"/>
</dbReference>
<dbReference type="InterPro" id="IPR027417">
    <property type="entry name" value="P-loop_NTPase"/>
</dbReference>
<evidence type="ECO:0000259" key="9">
    <source>
        <dbReference type="Pfam" id="PF23559"/>
    </source>
</evidence>
<evidence type="ECO:0000256" key="1">
    <source>
        <dbReference type="ARBA" id="ARBA00022614"/>
    </source>
</evidence>
<dbReference type="InterPro" id="IPR042197">
    <property type="entry name" value="Apaf_helical"/>
</dbReference>
<keyword evidence="12" id="KW-1185">Reference proteome</keyword>
<dbReference type="OrthoDB" id="1896560at2759"/>
<dbReference type="EMBL" id="CM031821">
    <property type="protein sequence ID" value="KAG6630274.1"/>
    <property type="molecule type" value="Genomic_DNA"/>
</dbReference>
<dbReference type="Pfam" id="PF00931">
    <property type="entry name" value="NB-ARC"/>
    <property type="match status" value="1"/>
</dbReference>
<evidence type="ECO:0000256" key="2">
    <source>
        <dbReference type="ARBA" id="ARBA00022737"/>
    </source>
</evidence>
<dbReference type="Gene3D" id="3.40.50.300">
    <property type="entry name" value="P-loop containing nucleotide triphosphate hydrolases"/>
    <property type="match status" value="1"/>
</dbReference>
<keyword evidence="3" id="KW-0547">Nucleotide-binding</keyword>
<keyword evidence="4" id="KW-0611">Plant defense</keyword>
<dbReference type="InterPro" id="IPR002182">
    <property type="entry name" value="NB-ARC"/>
</dbReference>
<evidence type="ECO:0000259" key="10">
    <source>
        <dbReference type="Pfam" id="PF25019"/>
    </source>
</evidence>
<evidence type="ECO:0000256" key="4">
    <source>
        <dbReference type="ARBA" id="ARBA00022821"/>
    </source>
</evidence>
<dbReference type="Proteomes" id="UP000811609">
    <property type="component" value="Chromosome 13"/>
</dbReference>
<dbReference type="GO" id="GO:0043531">
    <property type="term" value="F:ADP binding"/>
    <property type="evidence" value="ECO:0007669"/>
    <property type="project" value="InterPro"/>
</dbReference>
<dbReference type="SUPFAM" id="SSF52058">
    <property type="entry name" value="L domain-like"/>
    <property type="match status" value="2"/>
</dbReference>
<keyword evidence="1" id="KW-0433">Leucine-rich repeat</keyword>
<evidence type="ECO:0000313" key="12">
    <source>
        <dbReference type="Proteomes" id="UP000811609"/>
    </source>
</evidence>
<dbReference type="InterPro" id="IPR058922">
    <property type="entry name" value="WHD_DRP"/>
</dbReference>
<comment type="caution">
    <text evidence="11">The sequence shown here is derived from an EMBL/GenBank/DDBJ whole genome shotgun (WGS) entry which is preliminary data.</text>
</comment>
<dbReference type="Gene3D" id="3.80.10.10">
    <property type="entry name" value="Ribonuclease Inhibitor"/>
    <property type="match status" value="3"/>
</dbReference>
<feature type="domain" description="Disease resistance N-terminal" evidence="8">
    <location>
        <begin position="10"/>
        <end position="104"/>
    </location>
</feature>
<dbReference type="Pfam" id="PF18052">
    <property type="entry name" value="Rx_N"/>
    <property type="match status" value="1"/>
</dbReference>
<feature type="domain" description="NB-ARC" evidence="7">
    <location>
        <begin position="184"/>
        <end position="345"/>
    </location>
</feature>
<dbReference type="Gene3D" id="1.10.10.10">
    <property type="entry name" value="Winged helix-like DNA-binding domain superfamily/Winged helix DNA-binding domain"/>
    <property type="match status" value="1"/>
</dbReference>
<dbReference type="FunFam" id="3.40.50.300:FF:001091">
    <property type="entry name" value="Probable disease resistance protein At1g61300"/>
    <property type="match status" value="1"/>
</dbReference>
<dbReference type="FunFam" id="1.10.10.10:FF:000322">
    <property type="entry name" value="Probable disease resistance protein At1g63360"/>
    <property type="match status" value="1"/>
</dbReference>
<dbReference type="Pfam" id="PF25019">
    <property type="entry name" value="LRR_R13L1-DRL21"/>
    <property type="match status" value="1"/>
</dbReference>
<dbReference type="SUPFAM" id="SSF52540">
    <property type="entry name" value="P-loop containing nucleoside triphosphate hydrolases"/>
    <property type="match status" value="1"/>
</dbReference>
<dbReference type="Pfam" id="PF23559">
    <property type="entry name" value="WHD_DRP"/>
    <property type="match status" value="1"/>
</dbReference>
<keyword evidence="5" id="KW-0067">ATP-binding</keyword>
<dbReference type="AlphaFoldDB" id="A0A8T1NMB1"/>
<dbReference type="GO" id="GO:0005524">
    <property type="term" value="F:ATP binding"/>
    <property type="evidence" value="ECO:0007669"/>
    <property type="project" value="UniProtKB-KW"/>
</dbReference>
<dbReference type="Gene3D" id="1.20.5.4130">
    <property type="match status" value="1"/>
</dbReference>
<gene>
    <name evidence="11" type="ORF">CIPAW_13G006100</name>
</gene>
<proteinExistence type="predicted"/>
<evidence type="ECO:0000259" key="7">
    <source>
        <dbReference type="Pfam" id="PF00931"/>
    </source>
</evidence>
<keyword evidence="2" id="KW-0677">Repeat</keyword>
<dbReference type="GO" id="GO:0051707">
    <property type="term" value="P:response to other organism"/>
    <property type="evidence" value="ECO:0007669"/>
    <property type="project" value="UniProtKB-ARBA"/>
</dbReference>
<dbReference type="PANTHER" id="PTHR36766:SF40">
    <property type="entry name" value="DISEASE RESISTANCE PROTEIN RGA3"/>
    <property type="match status" value="1"/>
</dbReference>
<evidence type="ECO:0008006" key="13">
    <source>
        <dbReference type="Google" id="ProtNLM"/>
    </source>
</evidence>
<organism evidence="11 12">
    <name type="scientific">Carya illinoinensis</name>
    <name type="common">Pecan</name>
    <dbReference type="NCBI Taxonomy" id="32201"/>
    <lineage>
        <taxon>Eukaryota</taxon>
        <taxon>Viridiplantae</taxon>
        <taxon>Streptophyta</taxon>
        <taxon>Embryophyta</taxon>
        <taxon>Tracheophyta</taxon>
        <taxon>Spermatophyta</taxon>
        <taxon>Magnoliopsida</taxon>
        <taxon>eudicotyledons</taxon>
        <taxon>Gunneridae</taxon>
        <taxon>Pentapetalae</taxon>
        <taxon>rosids</taxon>
        <taxon>fabids</taxon>
        <taxon>Fagales</taxon>
        <taxon>Juglandaceae</taxon>
        <taxon>Carya</taxon>
    </lineage>
</organism>
<evidence type="ECO:0000256" key="5">
    <source>
        <dbReference type="ARBA" id="ARBA00022840"/>
    </source>
</evidence>
<dbReference type="InterPro" id="IPR036388">
    <property type="entry name" value="WH-like_DNA-bd_sf"/>
</dbReference>
<protein>
    <recommendedName>
        <fullName evidence="13">Disease resistance RPP13-like protein 1</fullName>
    </recommendedName>
</protein>
<dbReference type="GO" id="GO:0006952">
    <property type="term" value="P:defense response"/>
    <property type="evidence" value="ECO:0007669"/>
    <property type="project" value="UniProtKB-KW"/>
</dbReference>
<feature type="signal peptide" evidence="6">
    <location>
        <begin position="1"/>
        <end position="19"/>
    </location>
</feature>
<evidence type="ECO:0000313" key="11">
    <source>
        <dbReference type="EMBL" id="KAG6630274.1"/>
    </source>
</evidence>
<feature type="domain" description="R13L1/DRL21-like LRR repeat region" evidence="10">
    <location>
        <begin position="686"/>
        <end position="809"/>
    </location>
</feature>
<evidence type="ECO:0000259" key="8">
    <source>
        <dbReference type="Pfam" id="PF18052"/>
    </source>
</evidence>
<evidence type="ECO:0000256" key="3">
    <source>
        <dbReference type="ARBA" id="ARBA00022741"/>
    </source>
</evidence>
<keyword evidence="6" id="KW-0732">Signal</keyword>
<accession>A0A8T1NMB1</accession>
<dbReference type="InterPro" id="IPR041118">
    <property type="entry name" value="Rx_N"/>
</dbReference>
<name>A0A8T1NMB1_CARIL</name>
<dbReference type="InterPro" id="IPR056789">
    <property type="entry name" value="LRR_R13L1-DRL21"/>
</dbReference>
<dbReference type="PRINTS" id="PR00364">
    <property type="entry name" value="DISEASERSIST"/>
</dbReference>
<feature type="chain" id="PRO_5035859580" description="Disease resistance RPP13-like protein 1" evidence="6">
    <location>
        <begin position="20"/>
        <end position="1251"/>
    </location>
</feature>
<sequence>MAGALVGGAFLSAVLQVLAEKVASREILDFFQGRKLPDRLLKKLDATLLSVSAVLEDAEEKQVTKPDVRRWIDELKDAFYDAEDILDEIATDALQRKLDAEFETTAKKVRNSISCLNPFVKDTETKIEVVLETLEYLASQKDAIGLRDGVGGKQYERFPTTSLVEESHICGRSEDREIIIEELLSVGVNGKEMSVIAIVGMGGIGKTALAQIVYNDSKVKEHFNVVAWFCVSDEFDIFKIVKTILEKVTKSFYDTKDLDEIQVTLKEKLAGKRFLFVLDDVWNTNYVQWEVLSNSFKSGAQGSKVIVTTREADVALAMRADVTRNLSNLLEEDCWSLFTKHAFPKGKADAYPQLEALGRQIVEKCGGLPLAIKTIGALLRSKLDVAEWDMILKSELWDLPIEQINVMPVLRLSYKHLPSHLKRCFAYCSIFPKDYVFEKNQLIFLWMAEGFLQEQGNKTMEETGDDYFQALVSRSLFQQLNDNKSQFVMHDLVNDLAKFVSGQCTVRLEGDCSYKIGNKTRHLSYVKTKFDSFKKFQPCHEATQLRTFLPLELLSIPFSHLSKKVLFELLPQFTYLRVLSLSEYGNVTELPDSIGKSKHLRYLDLSFTAIKRLPDSICKLCNLQTLKLLGCPNLTSLPQKMWKLLNLRHLDITSTGIKEMPITLDGLKCLQTLTQFVIGKNNESCIKELRKLASPRGKLSIRELQNVEFPRDALDARMKDRRYLEELGLEWNDDINISESQRSVLENLEPHINLKSLTINYYGGKIFPDWVGHLSFSKMASIYLQNCKHCSSLPPLGQLPFLQELHIVGFDELVTVGPEFYGSGDSLIEPFGALKDLIFENMVKWRIWVSFGVENGGRAFPNLEGLNIRSCPRFTGALPTDLPSLYYLEVNKCPQLVASLPRAPLLWLRLCNEVLLKELPTGLLEITIEGFDALEPVLDGIMDSDSCLHDLRIRDCSSLTCLPMRSLPSTLKTLEITNCMKLELPMYLDYSSLENVSLNGCESLRSFPLDLFPKLRILDINECRNLESIALQKHHVYDMMAFEINIYNCPNFVSFPKGLCASNLTWFRAINCGSLRSLPDNMHERLQSLQYLYIEQCPEVVSLPEGGFPPSLNSISICRCDKLFANRIQWGLQKLSSVRTMIIADESEDVESFPEAGLLPSSLTSLRICGFPKMKYLDKKGIQHLTSLEELQIDDCLKLKCMPEEGLPASLSILKIKNCALLKKQWQRKKGKEWRKIAQVPSKLIDLEWLE</sequence>